<evidence type="ECO:0000313" key="6">
    <source>
        <dbReference type="EMBL" id="SHK26100.1"/>
    </source>
</evidence>
<dbReference type="InterPro" id="IPR032781">
    <property type="entry name" value="ABC_tran_Xtn"/>
</dbReference>
<dbReference type="SUPFAM" id="SSF52540">
    <property type="entry name" value="P-loop containing nucleoside triphosphate hydrolases"/>
    <property type="match status" value="2"/>
</dbReference>
<dbReference type="PANTHER" id="PTHR42855">
    <property type="entry name" value="ABC TRANSPORTER ATP-BINDING SUBUNIT"/>
    <property type="match status" value="1"/>
</dbReference>
<evidence type="ECO:0000256" key="1">
    <source>
        <dbReference type="ARBA" id="ARBA00022737"/>
    </source>
</evidence>
<proteinExistence type="predicted"/>
<dbReference type="GO" id="GO:0016887">
    <property type="term" value="F:ATP hydrolysis activity"/>
    <property type="evidence" value="ECO:0007669"/>
    <property type="project" value="InterPro"/>
</dbReference>
<keyword evidence="7" id="KW-1185">Reference proteome</keyword>
<keyword evidence="4" id="KW-0175">Coiled coil</keyword>
<dbReference type="PROSITE" id="PS00211">
    <property type="entry name" value="ABC_TRANSPORTER_1"/>
    <property type="match status" value="2"/>
</dbReference>
<dbReference type="Gene3D" id="3.40.50.300">
    <property type="entry name" value="P-loop containing nucleotide triphosphate hydrolases"/>
    <property type="match status" value="2"/>
</dbReference>
<feature type="coiled-coil region" evidence="4">
    <location>
        <begin position="540"/>
        <end position="608"/>
    </location>
</feature>
<feature type="domain" description="ABC transporter" evidence="5">
    <location>
        <begin position="332"/>
        <end position="546"/>
    </location>
</feature>
<dbReference type="Proteomes" id="UP000184016">
    <property type="component" value="Unassembled WGS sequence"/>
</dbReference>
<dbReference type="InterPro" id="IPR051309">
    <property type="entry name" value="ABCF_ATPase"/>
</dbReference>
<dbReference type="CDD" id="cd03221">
    <property type="entry name" value="ABCF_EF-3"/>
    <property type="match status" value="2"/>
</dbReference>
<dbReference type="AlphaFoldDB" id="A0A1M6R125"/>
<dbReference type="Pfam" id="PF00005">
    <property type="entry name" value="ABC_tran"/>
    <property type="match status" value="2"/>
</dbReference>
<dbReference type="FunFam" id="3.40.50.300:FF:000011">
    <property type="entry name" value="Putative ABC transporter ATP-binding component"/>
    <property type="match status" value="1"/>
</dbReference>
<evidence type="ECO:0000256" key="2">
    <source>
        <dbReference type="ARBA" id="ARBA00022741"/>
    </source>
</evidence>
<name>A0A1M6R125_9BACL</name>
<dbReference type="EMBL" id="FRAF01000011">
    <property type="protein sequence ID" value="SHK26100.1"/>
    <property type="molecule type" value="Genomic_DNA"/>
</dbReference>
<dbReference type="Pfam" id="PF12848">
    <property type="entry name" value="ABC_tran_Xtn"/>
    <property type="match status" value="1"/>
</dbReference>
<evidence type="ECO:0000313" key="7">
    <source>
        <dbReference type="Proteomes" id="UP000184016"/>
    </source>
</evidence>
<reference evidence="7" key="1">
    <citation type="submission" date="2016-11" db="EMBL/GenBank/DDBJ databases">
        <authorList>
            <person name="Varghese N."/>
            <person name="Submissions S."/>
        </authorList>
    </citation>
    <scope>NUCLEOTIDE SEQUENCE [LARGE SCALE GENOMIC DNA]</scope>
    <source>
        <strain evidence="7">USBA-503</strain>
    </source>
</reference>
<dbReference type="InterPro" id="IPR017871">
    <property type="entry name" value="ABC_transporter-like_CS"/>
</dbReference>
<feature type="domain" description="ABC transporter" evidence="5">
    <location>
        <begin position="4"/>
        <end position="264"/>
    </location>
</feature>
<keyword evidence="3 6" id="KW-0067">ATP-binding</keyword>
<organism evidence="6 7">
    <name type="scientific">Alicyclobacillus tolerans</name>
    <dbReference type="NCBI Taxonomy" id="90970"/>
    <lineage>
        <taxon>Bacteria</taxon>
        <taxon>Bacillati</taxon>
        <taxon>Bacillota</taxon>
        <taxon>Bacilli</taxon>
        <taxon>Bacillales</taxon>
        <taxon>Alicyclobacillaceae</taxon>
        <taxon>Alicyclobacillus</taxon>
    </lineage>
</organism>
<dbReference type="InterPro" id="IPR003439">
    <property type="entry name" value="ABC_transporter-like_ATP-bd"/>
</dbReference>
<evidence type="ECO:0000256" key="3">
    <source>
        <dbReference type="ARBA" id="ARBA00022840"/>
    </source>
</evidence>
<dbReference type="InterPro" id="IPR027417">
    <property type="entry name" value="P-loop_NTPase"/>
</dbReference>
<dbReference type="FunFam" id="3.40.50.300:FF:000309">
    <property type="entry name" value="ABC transporter ATP-binding protein"/>
    <property type="match status" value="1"/>
</dbReference>
<dbReference type="GO" id="GO:0003676">
    <property type="term" value="F:nucleic acid binding"/>
    <property type="evidence" value="ECO:0007669"/>
    <property type="project" value="UniProtKB-ARBA"/>
</dbReference>
<dbReference type="PROSITE" id="PS50893">
    <property type="entry name" value="ABC_TRANSPORTER_2"/>
    <property type="match status" value="2"/>
</dbReference>
<accession>A0A1M6R125</accession>
<sequence>MIVLQTNRIAKSFSGIDILRNISLTVQEKERLAIVGANGAGKTTLLRILAGEITPDSGSVAIANGASVGYVSQYAGKAEASDSVYSFVEKAFSEIRQMEQKLRQMEAQMADPALQENLHSYNMLMERYANLQKSFADAGGFSIDAQIRRILHGMNFPPETHTLSVSSLSGGQKTRLALARLLAAQPSLLLLDEPSNYLDTTTLRFLETYLQQYEGSVIVVSHDRYFLDEVATAIFHIEHGTGKRYPGNYNYFVETRALELEQQKNAYEAALSERQRLESFVQKNIARASTTKRAQSRRKLLERMGVLQPPDSQSPKLALQFSERRPSGKDVLEVHDLQIGHNQTPLTAPIHFSIRRGQRVALLGENGVGKTTLLRTLAGELLPLAGQIQYGTHVDLGYYSQEQENLNPQQTVLAAVWDEFPHLDQTTVRTALGRFLFRGEEVEKLIAGLSGGEKSRINLCRLMLLQGNTLLLDEPTNHLDLLAKEALEEAMEDFTGTILFVSHDRYFIDAMATHVGVLTKDGLVLHEGNYTDWLAREKAIQEAAEERARENQQIAFNERQKNAEKNSLKEIPKTRVRSADLRRARERVEKLENLIAEAETQLESCLQQQTTVTLEQQWTELEHWQRQENEIRTHLAELMKDWEHAQIHLEELERLNHNW</sequence>
<keyword evidence="2" id="KW-0547">Nucleotide-binding</keyword>
<dbReference type="InterPro" id="IPR003593">
    <property type="entry name" value="AAA+_ATPase"/>
</dbReference>
<dbReference type="PANTHER" id="PTHR42855:SF2">
    <property type="entry name" value="DRUG RESISTANCE ABC TRANSPORTER,ATP-BINDING PROTEIN"/>
    <property type="match status" value="1"/>
</dbReference>
<keyword evidence="1" id="KW-0677">Repeat</keyword>
<evidence type="ECO:0000259" key="5">
    <source>
        <dbReference type="PROSITE" id="PS50893"/>
    </source>
</evidence>
<dbReference type="STRING" id="1830138.SAMN05443507_11128"/>
<evidence type="ECO:0000256" key="4">
    <source>
        <dbReference type="SAM" id="Coils"/>
    </source>
</evidence>
<dbReference type="SMART" id="SM00382">
    <property type="entry name" value="AAA"/>
    <property type="match status" value="2"/>
</dbReference>
<dbReference type="RefSeq" id="WP_165611974.1">
    <property type="nucleotide sequence ID" value="NZ_FRAF01000011.1"/>
</dbReference>
<gene>
    <name evidence="6" type="ORF">SAMN05443507_11128</name>
</gene>
<dbReference type="GO" id="GO:0005524">
    <property type="term" value="F:ATP binding"/>
    <property type="evidence" value="ECO:0007669"/>
    <property type="project" value="UniProtKB-KW"/>
</dbReference>
<protein>
    <submittedName>
        <fullName evidence="6">ATP-binding cassette, subfamily F, member 3</fullName>
    </submittedName>
</protein>